<feature type="non-terminal residue" evidence="9">
    <location>
        <position position="1"/>
    </location>
</feature>
<evidence type="ECO:0000256" key="5">
    <source>
        <dbReference type="ARBA" id="ARBA00023136"/>
    </source>
</evidence>
<evidence type="ECO:0000256" key="1">
    <source>
        <dbReference type="ARBA" id="ARBA00004141"/>
    </source>
</evidence>
<feature type="region of interest" description="Disordered" evidence="6">
    <location>
        <begin position="1"/>
        <end position="27"/>
    </location>
</feature>
<comment type="subcellular location">
    <subcellularLocation>
        <location evidence="1">Membrane</location>
        <topology evidence="1">Multi-pass membrane protein</topology>
    </subcellularLocation>
</comment>
<keyword evidence="3 7" id="KW-0812">Transmembrane</keyword>
<organism evidence="9 10">
    <name type="scientific">Monodon monoceros</name>
    <name type="common">Narwhal</name>
    <name type="synonym">Ceratodon monodon</name>
    <dbReference type="NCBI Taxonomy" id="40151"/>
    <lineage>
        <taxon>Eukaryota</taxon>
        <taxon>Metazoa</taxon>
        <taxon>Chordata</taxon>
        <taxon>Craniata</taxon>
        <taxon>Vertebrata</taxon>
        <taxon>Euteleostomi</taxon>
        <taxon>Mammalia</taxon>
        <taxon>Eutheria</taxon>
        <taxon>Laurasiatheria</taxon>
        <taxon>Artiodactyla</taxon>
        <taxon>Whippomorpha</taxon>
        <taxon>Cetacea</taxon>
        <taxon>Odontoceti</taxon>
        <taxon>Monodontidae</taxon>
        <taxon>Monodon</taxon>
    </lineage>
</organism>
<dbReference type="PANTHER" id="PTHR31102:SF14">
    <property type="entry name" value="SODIUM_HYDROGEN EXCHANGER 9B2"/>
    <property type="match status" value="1"/>
</dbReference>
<dbReference type="GO" id="GO:0015297">
    <property type="term" value="F:antiporter activity"/>
    <property type="evidence" value="ECO:0007669"/>
    <property type="project" value="InterPro"/>
</dbReference>
<proteinExistence type="inferred from homology"/>
<comment type="caution">
    <text evidence="9">The sequence shown here is derived from an EMBL/GenBank/DDBJ whole genome shotgun (WGS) entry which is preliminary data.</text>
</comment>
<evidence type="ECO:0000313" key="10">
    <source>
        <dbReference type="Proteomes" id="UP000308365"/>
    </source>
</evidence>
<keyword evidence="4 7" id="KW-1133">Transmembrane helix</keyword>
<evidence type="ECO:0000256" key="6">
    <source>
        <dbReference type="SAM" id="MobiDB-lite"/>
    </source>
</evidence>
<keyword evidence="5 7" id="KW-0472">Membrane</keyword>
<feature type="transmembrane region" description="Helical" evidence="7">
    <location>
        <begin position="245"/>
        <end position="265"/>
    </location>
</feature>
<dbReference type="Proteomes" id="UP000308365">
    <property type="component" value="Unassembled WGS sequence"/>
</dbReference>
<feature type="transmembrane region" description="Helical" evidence="7">
    <location>
        <begin position="430"/>
        <end position="451"/>
    </location>
</feature>
<reference evidence="10" key="1">
    <citation type="journal article" date="2019" name="IScience">
        <title>Narwhal Genome Reveals Long-Term Low Genetic Diversity despite Current Large Abundance Size.</title>
        <authorList>
            <person name="Westbury M.V."/>
            <person name="Petersen B."/>
            <person name="Garde E."/>
            <person name="Heide-Jorgensen M.P."/>
            <person name="Lorenzen E.D."/>
        </authorList>
    </citation>
    <scope>NUCLEOTIDE SEQUENCE [LARGE SCALE GENOMIC DNA]</scope>
</reference>
<dbReference type="InterPro" id="IPR006153">
    <property type="entry name" value="Cation/H_exchanger_TM"/>
</dbReference>
<feature type="transmembrane region" description="Helical" evidence="7">
    <location>
        <begin position="113"/>
        <end position="133"/>
    </location>
</feature>
<dbReference type="Pfam" id="PF00999">
    <property type="entry name" value="Na_H_Exchanger"/>
    <property type="match status" value="1"/>
</dbReference>
<comment type="similarity">
    <text evidence="2">Belongs to the monovalent cation:proton antiporter 1 (CPA1) transporter (TC 2.A.36) family.</text>
</comment>
<evidence type="ECO:0000313" key="9">
    <source>
        <dbReference type="EMBL" id="TKC46667.1"/>
    </source>
</evidence>
<feature type="domain" description="Cation/H+ exchanger transmembrane" evidence="8">
    <location>
        <begin position="181"/>
        <end position="447"/>
    </location>
</feature>
<sequence length="475" mass="50908">NQDKTIEHEDSEPSTEVNHTASRCQVQQEETVMNPRGIDGNEPTEGSNLLNINEKMQETPAEPNHLQRLRQTFACPPRGLLDRVITNVTMVVLLWAVVWSITGPECLPGGNLFGIIILFYCAIIGGMLLAGFLIRNIPVISDNVQIQHKWSSALRSIALAVILVRAGLGLDSNALKKLKGAVSPAVVVPSMLLLQEGGYGVEKGVPTLLMAAGSFDDILAITGFNTCLGMAFSTGSTVFNVLKGVLEVVVGMATGLLLGFFIQYFPSSDQDKLVWKRAFLVLGLSVLAVFSSMYFGFPGAGGLCTLVLAFLAGKGWASAKADVEKVIAVAWFIFQPLLFGLIGAEVAITALRPETVGLCIATLGTAVLIRILATYLMVCFAGFNFKEKIFISFAWLPKATVQAAIGSVALDTARSHGEKQLEGYGMDVLTVAFLAILITAPIGSLLIGLLGPRLLQKAEHQNKDEEDEGETSVQV</sequence>
<name>A0A4U1FBJ7_MONMO</name>
<dbReference type="GO" id="GO:0016020">
    <property type="term" value="C:membrane"/>
    <property type="evidence" value="ECO:0007669"/>
    <property type="project" value="UniProtKB-SubCell"/>
</dbReference>
<evidence type="ECO:0000256" key="3">
    <source>
        <dbReference type="ARBA" id="ARBA00022692"/>
    </source>
</evidence>
<evidence type="ECO:0000256" key="4">
    <source>
        <dbReference type="ARBA" id="ARBA00022989"/>
    </source>
</evidence>
<feature type="transmembrane region" description="Helical" evidence="7">
    <location>
        <begin position="329"/>
        <end position="349"/>
    </location>
</feature>
<dbReference type="GO" id="GO:1902600">
    <property type="term" value="P:proton transmembrane transport"/>
    <property type="evidence" value="ECO:0007669"/>
    <property type="project" value="InterPro"/>
</dbReference>
<feature type="transmembrane region" description="Helical" evidence="7">
    <location>
        <begin position="80"/>
        <end position="101"/>
    </location>
</feature>
<evidence type="ECO:0000259" key="8">
    <source>
        <dbReference type="Pfam" id="PF00999"/>
    </source>
</evidence>
<protein>
    <recommendedName>
        <fullName evidence="8">Cation/H+ exchanger transmembrane domain-containing protein</fullName>
    </recommendedName>
</protein>
<dbReference type="InterPro" id="IPR051843">
    <property type="entry name" value="CPA1_transporter"/>
</dbReference>
<feature type="compositionally biased region" description="Polar residues" evidence="6">
    <location>
        <begin position="14"/>
        <end position="27"/>
    </location>
</feature>
<gene>
    <name evidence="9" type="ORF">EI555_012320</name>
</gene>
<feature type="transmembrane region" description="Helical" evidence="7">
    <location>
        <begin position="355"/>
        <end position="378"/>
    </location>
</feature>
<feature type="transmembrane region" description="Helical" evidence="7">
    <location>
        <begin position="277"/>
        <end position="294"/>
    </location>
</feature>
<accession>A0A4U1FBJ7</accession>
<evidence type="ECO:0000256" key="2">
    <source>
        <dbReference type="ARBA" id="ARBA00007367"/>
    </source>
</evidence>
<evidence type="ECO:0000256" key="7">
    <source>
        <dbReference type="SAM" id="Phobius"/>
    </source>
</evidence>
<dbReference type="PANTHER" id="PTHR31102">
    <property type="match status" value="1"/>
</dbReference>
<dbReference type="AlphaFoldDB" id="A0A4U1FBJ7"/>
<dbReference type="EMBL" id="RWIC01000253">
    <property type="protein sequence ID" value="TKC46667.1"/>
    <property type="molecule type" value="Genomic_DNA"/>
</dbReference>